<sequence>MECKRPSGSRFEVKVRSGQVMTIWDDFLLAGKECRRIQELRILCIPLSQSRPEDVLVWNDKNTGVYSVRSGYKLLQREVYMGRYKLILLSLRSVDKDVNILFMLGEITGSRVLKTRYE</sequence>
<evidence type="ECO:0000313" key="2">
    <source>
        <dbReference type="Proteomes" id="UP000701853"/>
    </source>
</evidence>
<name>A0A8J6D4L7_9ROSI</name>
<dbReference type="EMBL" id="JAHUZN010000005">
    <property type="protein sequence ID" value="KAG8493385.1"/>
    <property type="molecule type" value="Genomic_DNA"/>
</dbReference>
<dbReference type="Proteomes" id="UP000701853">
    <property type="component" value="Chromosome 5"/>
</dbReference>
<proteinExistence type="predicted"/>
<protein>
    <submittedName>
        <fullName evidence="1">Uncharacterized protein</fullName>
    </submittedName>
</protein>
<comment type="caution">
    <text evidence="1">The sequence shown here is derived from an EMBL/GenBank/DDBJ whole genome shotgun (WGS) entry which is preliminary data.</text>
</comment>
<keyword evidence="2" id="KW-1185">Reference proteome</keyword>
<accession>A0A8J6D4L7</accession>
<gene>
    <name evidence="1" type="ORF">CXB51_010823</name>
</gene>
<evidence type="ECO:0000313" key="1">
    <source>
        <dbReference type="EMBL" id="KAG8493385.1"/>
    </source>
</evidence>
<reference evidence="1 2" key="1">
    <citation type="journal article" date="2021" name="bioRxiv">
        <title>The Gossypium anomalum genome as a resource for cotton improvement and evolutionary analysis of hybrid incompatibility.</title>
        <authorList>
            <person name="Grover C.E."/>
            <person name="Yuan D."/>
            <person name="Arick M.A."/>
            <person name="Miller E.R."/>
            <person name="Hu G."/>
            <person name="Peterson D.G."/>
            <person name="Wendel J.F."/>
            <person name="Udall J.A."/>
        </authorList>
    </citation>
    <scope>NUCLEOTIDE SEQUENCE [LARGE SCALE GENOMIC DNA]</scope>
    <source>
        <strain evidence="1">JFW-Udall</strain>
        <tissue evidence="1">Leaf</tissue>
    </source>
</reference>
<dbReference type="AlphaFoldDB" id="A0A8J6D4L7"/>
<dbReference type="OrthoDB" id="1745948at2759"/>
<organism evidence="1 2">
    <name type="scientific">Gossypium anomalum</name>
    <dbReference type="NCBI Taxonomy" id="47600"/>
    <lineage>
        <taxon>Eukaryota</taxon>
        <taxon>Viridiplantae</taxon>
        <taxon>Streptophyta</taxon>
        <taxon>Embryophyta</taxon>
        <taxon>Tracheophyta</taxon>
        <taxon>Spermatophyta</taxon>
        <taxon>Magnoliopsida</taxon>
        <taxon>eudicotyledons</taxon>
        <taxon>Gunneridae</taxon>
        <taxon>Pentapetalae</taxon>
        <taxon>rosids</taxon>
        <taxon>malvids</taxon>
        <taxon>Malvales</taxon>
        <taxon>Malvaceae</taxon>
        <taxon>Malvoideae</taxon>
        <taxon>Gossypium</taxon>
    </lineage>
</organism>